<reference evidence="5" key="1">
    <citation type="journal article" date="2021" name="PeerJ">
        <title>Extensive microbial diversity within the chicken gut microbiome revealed by metagenomics and culture.</title>
        <authorList>
            <person name="Gilroy R."/>
            <person name="Ravi A."/>
            <person name="Getino M."/>
            <person name="Pursley I."/>
            <person name="Horton D.L."/>
            <person name="Alikhan N.F."/>
            <person name="Baker D."/>
            <person name="Gharbi K."/>
            <person name="Hall N."/>
            <person name="Watson M."/>
            <person name="Adriaenssens E.M."/>
            <person name="Foster-Nyarko E."/>
            <person name="Jarju S."/>
            <person name="Secka A."/>
            <person name="Antonio M."/>
            <person name="Oren A."/>
            <person name="Chaudhuri R.R."/>
            <person name="La Ragione R."/>
            <person name="Hildebrand F."/>
            <person name="Pallen M.J."/>
        </authorList>
    </citation>
    <scope>NUCLEOTIDE SEQUENCE</scope>
    <source>
        <strain evidence="5">ChiW4-1371</strain>
    </source>
</reference>
<evidence type="ECO:0000256" key="2">
    <source>
        <dbReference type="ARBA" id="ARBA00023125"/>
    </source>
</evidence>
<dbReference type="PANTHER" id="PTHR42756">
    <property type="entry name" value="TRANSCRIPTIONAL REGULATOR, MARR"/>
    <property type="match status" value="1"/>
</dbReference>
<evidence type="ECO:0000259" key="4">
    <source>
        <dbReference type="PROSITE" id="PS50995"/>
    </source>
</evidence>
<sequence length="137" mass="16304">MKLFFQEYARVYRQIINDVNRILKPYGLTSVLWRIFLYLEKNGTAKASHIYEYYSMDKGMTSRYIAKLRGFGYVEYIEHNGKIKKILKLTESGHNLFEEINVKIREHEKNVLSIFSDKEKGQLMEMIERLRGKTGIK</sequence>
<evidence type="ECO:0000313" key="6">
    <source>
        <dbReference type="Proteomes" id="UP000824176"/>
    </source>
</evidence>
<dbReference type="PROSITE" id="PS50995">
    <property type="entry name" value="HTH_MARR_2"/>
    <property type="match status" value="1"/>
</dbReference>
<dbReference type="SMART" id="SM00347">
    <property type="entry name" value="HTH_MARR"/>
    <property type="match status" value="1"/>
</dbReference>
<keyword evidence="1" id="KW-0805">Transcription regulation</keyword>
<accession>A0A9D2KB72</accession>
<dbReference type="Proteomes" id="UP000824176">
    <property type="component" value="Unassembled WGS sequence"/>
</dbReference>
<comment type="caution">
    <text evidence="5">The sequence shown here is derived from an EMBL/GenBank/DDBJ whole genome shotgun (WGS) entry which is preliminary data.</text>
</comment>
<dbReference type="InterPro" id="IPR036388">
    <property type="entry name" value="WH-like_DNA-bd_sf"/>
</dbReference>
<organism evidence="5 6">
    <name type="scientific">Candidatus Mucispirillum faecigallinarum</name>
    <dbReference type="NCBI Taxonomy" id="2838699"/>
    <lineage>
        <taxon>Bacteria</taxon>
        <taxon>Pseudomonadati</taxon>
        <taxon>Deferribacterota</taxon>
        <taxon>Deferribacteres</taxon>
        <taxon>Deferribacterales</taxon>
        <taxon>Mucispirillaceae</taxon>
        <taxon>Mucispirillum</taxon>
    </lineage>
</organism>
<name>A0A9D2KB72_9BACT</name>
<dbReference type="SUPFAM" id="SSF46785">
    <property type="entry name" value="Winged helix' DNA-binding domain"/>
    <property type="match status" value="1"/>
</dbReference>
<evidence type="ECO:0000256" key="3">
    <source>
        <dbReference type="ARBA" id="ARBA00023163"/>
    </source>
</evidence>
<protein>
    <submittedName>
        <fullName evidence="5">MarR family winged helix-turn-helix transcriptional regulator</fullName>
    </submittedName>
</protein>
<dbReference type="Gene3D" id="1.10.10.10">
    <property type="entry name" value="Winged helix-like DNA-binding domain superfamily/Winged helix DNA-binding domain"/>
    <property type="match status" value="1"/>
</dbReference>
<dbReference type="GO" id="GO:0003677">
    <property type="term" value="F:DNA binding"/>
    <property type="evidence" value="ECO:0007669"/>
    <property type="project" value="UniProtKB-KW"/>
</dbReference>
<dbReference type="InterPro" id="IPR000835">
    <property type="entry name" value="HTH_MarR-typ"/>
</dbReference>
<gene>
    <name evidence="5" type="ORF">H9804_09105</name>
</gene>
<dbReference type="GO" id="GO:0003700">
    <property type="term" value="F:DNA-binding transcription factor activity"/>
    <property type="evidence" value="ECO:0007669"/>
    <property type="project" value="InterPro"/>
</dbReference>
<evidence type="ECO:0000256" key="1">
    <source>
        <dbReference type="ARBA" id="ARBA00023015"/>
    </source>
</evidence>
<dbReference type="PANTHER" id="PTHR42756:SF1">
    <property type="entry name" value="TRANSCRIPTIONAL REPRESSOR OF EMRAB OPERON"/>
    <property type="match status" value="1"/>
</dbReference>
<dbReference type="EMBL" id="DXAQ01000135">
    <property type="protein sequence ID" value="HIZ90094.1"/>
    <property type="molecule type" value="Genomic_DNA"/>
</dbReference>
<proteinExistence type="predicted"/>
<feature type="domain" description="HTH marR-type" evidence="4">
    <location>
        <begin position="1"/>
        <end position="132"/>
    </location>
</feature>
<dbReference type="AlphaFoldDB" id="A0A9D2KB72"/>
<keyword evidence="2" id="KW-0238">DNA-binding</keyword>
<evidence type="ECO:0000313" key="5">
    <source>
        <dbReference type="EMBL" id="HIZ90094.1"/>
    </source>
</evidence>
<keyword evidence="3" id="KW-0804">Transcription</keyword>
<reference evidence="5" key="2">
    <citation type="submission" date="2021-04" db="EMBL/GenBank/DDBJ databases">
        <authorList>
            <person name="Gilroy R."/>
        </authorList>
    </citation>
    <scope>NUCLEOTIDE SEQUENCE</scope>
    <source>
        <strain evidence="5">ChiW4-1371</strain>
    </source>
</reference>
<dbReference type="InterPro" id="IPR036390">
    <property type="entry name" value="WH_DNA-bd_sf"/>
</dbReference>